<feature type="signal peptide" evidence="1">
    <location>
        <begin position="1"/>
        <end position="27"/>
    </location>
</feature>
<dbReference type="InterPro" id="IPR023346">
    <property type="entry name" value="Lysozyme-like_dom_sf"/>
</dbReference>
<dbReference type="Proteomes" id="UP000018780">
    <property type="component" value="Chromosome"/>
</dbReference>
<dbReference type="Gene3D" id="1.10.530.10">
    <property type="match status" value="1"/>
</dbReference>
<organism evidence="2 3">
    <name type="scientific">Leisingera methylohalidivorans DSM 14336</name>
    <dbReference type="NCBI Taxonomy" id="999552"/>
    <lineage>
        <taxon>Bacteria</taxon>
        <taxon>Pseudomonadati</taxon>
        <taxon>Pseudomonadota</taxon>
        <taxon>Alphaproteobacteria</taxon>
        <taxon>Rhodobacterales</taxon>
        <taxon>Roseobacteraceae</taxon>
        <taxon>Leisingera</taxon>
    </lineage>
</organism>
<dbReference type="SUPFAM" id="SSF53955">
    <property type="entry name" value="Lysozyme-like"/>
    <property type="match status" value="1"/>
</dbReference>
<keyword evidence="1" id="KW-0732">Signal</keyword>
<sequence length="260" mass="27595">MPFRTSAVALFLTFLAMLLCAAAAVSAQGYSLVGNQFFLHKASAPQPGSAPGPAPQAIASLLPDTLPGAATGRGAVSLDPGAASLFRGRSGGSLFAPALRTPPSASQLLSLIASAEAGKANYDAVQLGAKRKPPKKPTQMTVAEINAWINATPGQPHAIGRYQLIPATFRRLVKHQGVKPQARFSPELQDRLAHQLIEEAGYSAFLKAEMPRKTFMLNLAKIWAGLPTSNGKSYYEGYAGNSASLTWSHFDTEMKRIFSS</sequence>
<dbReference type="EMBL" id="CP006773">
    <property type="protein sequence ID" value="AHC99595.1"/>
    <property type="molecule type" value="Genomic_DNA"/>
</dbReference>
<dbReference type="OrthoDB" id="7851400at2"/>
<dbReference type="KEGG" id="lmd:METH_01720"/>
<gene>
    <name evidence="2" type="ORF">METH_01720</name>
</gene>
<name>V9VLZ5_9RHOB</name>
<protein>
    <submittedName>
        <fullName evidence="2">Uncharacterized protein</fullName>
    </submittedName>
</protein>
<evidence type="ECO:0000313" key="3">
    <source>
        <dbReference type="Proteomes" id="UP000018780"/>
    </source>
</evidence>
<reference evidence="2 3" key="1">
    <citation type="submission" date="2013-09" db="EMBL/GenBank/DDBJ databases">
        <authorList>
            <consortium name="DOE Joint Genome Institute"/>
            <person name="Klenk H.-P."/>
            <person name="Huntemann M."/>
            <person name="Han J."/>
            <person name="Chen A."/>
            <person name="Kyrpides N."/>
            <person name="Mavromatis K."/>
            <person name="Markowitz V."/>
            <person name="Palaniappan K."/>
            <person name="Ivanova N."/>
            <person name="Schaumberg A."/>
            <person name="Pati A."/>
            <person name="Liolios K."/>
            <person name="Nordberg H.P."/>
            <person name="Cantor M.N."/>
            <person name="Hua S.X."/>
            <person name="Woyke T."/>
        </authorList>
    </citation>
    <scope>NUCLEOTIDE SEQUENCE [LARGE SCALE GENOMIC DNA]</scope>
    <source>
        <strain evidence="2 3">DSM 14336</strain>
    </source>
</reference>
<dbReference type="AlphaFoldDB" id="V9VLZ5"/>
<evidence type="ECO:0000256" key="1">
    <source>
        <dbReference type="SAM" id="SignalP"/>
    </source>
</evidence>
<proteinExistence type="predicted"/>
<dbReference type="STRING" id="999552.METH_01720"/>
<evidence type="ECO:0000313" key="2">
    <source>
        <dbReference type="EMBL" id="AHC99595.1"/>
    </source>
</evidence>
<keyword evidence="3" id="KW-1185">Reference proteome</keyword>
<dbReference type="PATRIC" id="fig|999552.6.peg.342"/>
<dbReference type="HOGENOM" id="CLU_076880_0_0_5"/>
<feature type="chain" id="PRO_5004782539" evidence="1">
    <location>
        <begin position="28"/>
        <end position="260"/>
    </location>
</feature>
<accession>V9VLZ5</accession>